<gene>
    <name evidence="1" type="ORF">CUN85_09640</name>
</gene>
<evidence type="ECO:0000313" key="1">
    <source>
        <dbReference type="EMBL" id="TGC08329.1"/>
    </source>
</evidence>
<organism evidence="1 2">
    <name type="scientific">Methanolobus halotolerans</name>
    <dbReference type="NCBI Taxonomy" id="2052935"/>
    <lineage>
        <taxon>Archaea</taxon>
        <taxon>Methanobacteriati</taxon>
        <taxon>Methanobacteriota</taxon>
        <taxon>Stenosarchaea group</taxon>
        <taxon>Methanomicrobia</taxon>
        <taxon>Methanosarcinales</taxon>
        <taxon>Methanosarcinaceae</taxon>
        <taxon>Methanolobus</taxon>
    </lineage>
</organism>
<accession>A0A4E0Q3U5</accession>
<dbReference type="EMBL" id="PGGK01000010">
    <property type="protein sequence ID" value="TGC08329.1"/>
    <property type="molecule type" value="Genomic_DNA"/>
</dbReference>
<keyword evidence="2" id="KW-1185">Reference proteome</keyword>
<reference evidence="1 2" key="1">
    <citation type="submission" date="2017-11" db="EMBL/GenBank/DDBJ databases">
        <title>Isolation and Characterization of Methanogenic Archaea from Saline Meromictic Lake at Siberia.</title>
        <authorList>
            <person name="Shen Y."/>
            <person name="Huang H.-H."/>
            <person name="Lai M.-C."/>
            <person name="Chen S.-C."/>
        </authorList>
    </citation>
    <scope>NUCLEOTIDE SEQUENCE [LARGE SCALE GENOMIC DNA]</scope>
    <source>
        <strain evidence="1 2">SY-01</strain>
    </source>
</reference>
<dbReference type="OrthoDB" id="89232at2157"/>
<dbReference type="PANTHER" id="PTHR37954">
    <property type="entry name" value="BLL4979 PROTEIN"/>
    <property type="match status" value="1"/>
</dbReference>
<sequence>MEIEEINKLGKELMDILDLETSPVAVGLVNDEKDIPEGIQKIGEATRHCQMIDNVRRTGSQFYTTAGDHQCKGGAAVMGLGEMSEKLKSGELYFNLNHFGSLEAAKSTMENIPHVDSYSVKAILYAPLEKANFVPDVVVIVTPPRKVMQLSQAVLHTKGGRINSSFAGKQSLCGDGVALPYLSGEAGVTIGCSGSRKYTQIEDEEMIISVPVDKLQDMVSAAKAMFN</sequence>
<evidence type="ECO:0008006" key="3">
    <source>
        <dbReference type="Google" id="ProtNLM"/>
    </source>
</evidence>
<dbReference type="RefSeq" id="WP_135390104.1">
    <property type="nucleotide sequence ID" value="NZ_PGGK01000010.1"/>
</dbReference>
<dbReference type="InterPro" id="IPR003748">
    <property type="entry name" value="DUF169"/>
</dbReference>
<proteinExistence type="predicted"/>
<dbReference type="PANTHER" id="PTHR37954:SF3">
    <property type="entry name" value="DUF169 DOMAIN-CONTAINING PROTEIN"/>
    <property type="match status" value="1"/>
</dbReference>
<comment type="caution">
    <text evidence="1">The sequence shown here is derived from an EMBL/GenBank/DDBJ whole genome shotgun (WGS) entry which is preliminary data.</text>
</comment>
<dbReference type="Proteomes" id="UP000297295">
    <property type="component" value="Unassembled WGS sequence"/>
</dbReference>
<evidence type="ECO:0000313" key="2">
    <source>
        <dbReference type="Proteomes" id="UP000297295"/>
    </source>
</evidence>
<dbReference type="Pfam" id="PF02596">
    <property type="entry name" value="DUF169"/>
    <property type="match status" value="1"/>
</dbReference>
<dbReference type="AlphaFoldDB" id="A0A4E0Q3U5"/>
<protein>
    <recommendedName>
        <fullName evidence="3">DUF169 domain-containing protein</fullName>
    </recommendedName>
</protein>
<name>A0A4E0Q3U5_9EURY</name>